<dbReference type="InterPro" id="IPR018713">
    <property type="entry name" value="MPAB/Lcp_cat_dom"/>
</dbReference>
<name>A0A316FGN7_9ACTN</name>
<feature type="domain" description="ER-bound oxygenase mpaB/mpaB'/Rubber oxygenase catalytic" evidence="1">
    <location>
        <begin position="19"/>
        <end position="238"/>
    </location>
</feature>
<keyword evidence="3" id="KW-1185">Reference proteome</keyword>
<dbReference type="Proteomes" id="UP000245697">
    <property type="component" value="Unassembled WGS sequence"/>
</dbReference>
<proteinExistence type="predicted"/>
<dbReference type="PANTHER" id="PTHR36151">
    <property type="entry name" value="BLR2777 PROTEIN"/>
    <property type="match status" value="1"/>
</dbReference>
<comment type="caution">
    <text evidence="2">The sequence shown here is derived from an EMBL/GenBank/DDBJ whole genome shotgun (WGS) entry which is preliminary data.</text>
</comment>
<evidence type="ECO:0000313" key="2">
    <source>
        <dbReference type="EMBL" id="PWK47413.1"/>
    </source>
</evidence>
<sequence length="277" mass="31088">MVYRRDMDEGLFDDGAVIRRVAREGLLLAGGGRATLLQIAHPRVAQGVYHHSDFTERPLDRLRTTLSYVFGVLFGTVEEGRAISRAVAAMHRKVTGPGYSADDPDLQVWVNATLYDTAVLLYQRVFGPLSPTELDECFRQYGVLATSIGCPPDAWPADRATFGAYWEDTVRTLRVGDEGREIAAALMRPENIPLVMHPAKPLNRLVTVGLLPKPIRAQFGLPWSPRHQRLFDGFFGVTKLVYPRLPGRLRDAVKDHYLDDLRRRLARRRNPLSTDGG</sequence>
<dbReference type="PANTHER" id="PTHR36151:SF3">
    <property type="entry name" value="ER-BOUND OXYGENASE MPAB_MPAB'_RUBBER OXYGENASE CATALYTIC DOMAIN-CONTAINING PROTEIN"/>
    <property type="match status" value="1"/>
</dbReference>
<evidence type="ECO:0000313" key="3">
    <source>
        <dbReference type="Proteomes" id="UP000245697"/>
    </source>
</evidence>
<reference evidence="2 3" key="1">
    <citation type="submission" date="2018-05" db="EMBL/GenBank/DDBJ databases">
        <title>Genomic Encyclopedia of Archaeal and Bacterial Type Strains, Phase II (KMG-II): from individual species to whole genera.</title>
        <authorList>
            <person name="Goeker M."/>
        </authorList>
    </citation>
    <scope>NUCLEOTIDE SEQUENCE [LARGE SCALE GENOMIC DNA]</scope>
    <source>
        <strain evidence="2 3">DSM 45184</strain>
    </source>
</reference>
<dbReference type="AlphaFoldDB" id="A0A316FGN7"/>
<dbReference type="GO" id="GO:0016491">
    <property type="term" value="F:oxidoreductase activity"/>
    <property type="evidence" value="ECO:0007669"/>
    <property type="project" value="InterPro"/>
</dbReference>
<gene>
    <name evidence="2" type="ORF">BC793_10723</name>
</gene>
<evidence type="ECO:0000259" key="1">
    <source>
        <dbReference type="Pfam" id="PF09995"/>
    </source>
</evidence>
<dbReference type="Pfam" id="PF09995">
    <property type="entry name" value="MPAB_Lcp_cat"/>
    <property type="match status" value="1"/>
</dbReference>
<organism evidence="2 3">
    <name type="scientific">Actinoplanes xinjiangensis</name>
    <dbReference type="NCBI Taxonomy" id="512350"/>
    <lineage>
        <taxon>Bacteria</taxon>
        <taxon>Bacillati</taxon>
        <taxon>Actinomycetota</taxon>
        <taxon>Actinomycetes</taxon>
        <taxon>Micromonosporales</taxon>
        <taxon>Micromonosporaceae</taxon>
        <taxon>Actinoplanes</taxon>
    </lineage>
</organism>
<protein>
    <submittedName>
        <fullName evidence="2">Uncharacterized protein (DUF2236 family)</fullName>
    </submittedName>
</protein>
<accession>A0A316FGN7</accession>
<dbReference type="EMBL" id="QGGR01000007">
    <property type="protein sequence ID" value="PWK47413.1"/>
    <property type="molecule type" value="Genomic_DNA"/>
</dbReference>